<feature type="compositionally biased region" description="Polar residues" evidence="1">
    <location>
        <begin position="57"/>
        <end position="77"/>
    </location>
</feature>
<name>A0A3S5CRL5_9PLAT</name>
<evidence type="ECO:0000313" key="3">
    <source>
        <dbReference type="Proteomes" id="UP000784294"/>
    </source>
</evidence>
<proteinExistence type="predicted"/>
<feature type="region of interest" description="Disordered" evidence="1">
    <location>
        <begin position="1"/>
        <end position="81"/>
    </location>
</feature>
<dbReference type="AlphaFoldDB" id="A0A3S5CRL5"/>
<keyword evidence="3" id="KW-1185">Reference proteome</keyword>
<organism evidence="2 3">
    <name type="scientific">Protopolystoma xenopodis</name>
    <dbReference type="NCBI Taxonomy" id="117903"/>
    <lineage>
        <taxon>Eukaryota</taxon>
        <taxon>Metazoa</taxon>
        <taxon>Spiralia</taxon>
        <taxon>Lophotrochozoa</taxon>
        <taxon>Platyhelminthes</taxon>
        <taxon>Monogenea</taxon>
        <taxon>Polyopisthocotylea</taxon>
        <taxon>Polystomatidea</taxon>
        <taxon>Polystomatidae</taxon>
        <taxon>Protopolystoma</taxon>
    </lineage>
</organism>
<reference evidence="2" key="1">
    <citation type="submission" date="2018-11" db="EMBL/GenBank/DDBJ databases">
        <authorList>
            <consortium name="Pathogen Informatics"/>
        </authorList>
    </citation>
    <scope>NUCLEOTIDE SEQUENCE</scope>
</reference>
<evidence type="ECO:0000256" key="1">
    <source>
        <dbReference type="SAM" id="MobiDB-lite"/>
    </source>
</evidence>
<dbReference type="Proteomes" id="UP000784294">
    <property type="component" value="Unassembled WGS sequence"/>
</dbReference>
<comment type="caution">
    <text evidence="2">The sequence shown here is derived from an EMBL/GenBank/DDBJ whole genome shotgun (WGS) entry which is preliminary data.</text>
</comment>
<sequence>MPTRLPHAESVAAHCATESASPPSPPISPPGVVAVGKGRMKMGTPGEECCDEELGVTTEQLSSTGKTKQNDNNNNEGVSMIRRRQICRLRSRTLDSPRSFKAKEGRISEFSINFNRVLHTHSSESSWFNLYSLIRL</sequence>
<gene>
    <name evidence="2" type="ORF">PXEA_LOCUS24127</name>
</gene>
<accession>A0A3S5CRL5</accession>
<protein>
    <submittedName>
        <fullName evidence="2">Uncharacterized protein</fullName>
    </submittedName>
</protein>
<dbReference type="EMBL" id="CAAALY010114525">
    <property type="protein sequence ID" value="VEL30687.1"/>
    <property type="molecule type" value="Genomic_DNA"/>
</dbReference>
<evidence type="ECO:0000313" key="2">
    <source>
        <dbReference type="EMBL" id="VEL30687.1"/>
    </source>
</evidence>